<sequence>MHMGRKSGARILPISTPSPPVPLDERTASTTVKLPTEYSPLHMPMNLTRDEAQLFHHFIRHLGRWLDCTNAARIFTLVVSEKARTCPILVNAVLCFAARHRREDVVAEAAYERCVALLINRLNESPASYDEMLLAAVLLLHFADQLITPSRTCPRDKHHLKGTSSILRASMSAPFADPSATSLRDAAFWLYVRQSLYNATINQESLDIDFSLQLSPTPDCMRDTHSLAWLRIETAWANQMLWITACVANFCFSGFKAQYPQSETVRKEAQWQELWDRNQAWRNSRPHVFDPIGSGPADDGHVFPDIWFTADWHVLSYVFHHFSCILLLRYKPDSRFPIRWVPHKLSVSDCKILQHARAICSACKSSMQNVQLLIVLCHTVFIWGPLLPNPAERQEVIRMLRVFEETHSWRTEWIVDALRMEWGIASNGGPERE</sequence>
<name>A0ACB6RTK7_9PLEO</name>
<reference evidence="1" key="1">
    <citation type="journal article" date="2020" name="Stud. Mycol.">
        <title>101 Dothideomycetes genomes: a test case for predicting lifestyles and emergence of pathogens.</title>
        <authorList>
            <person name="Haridas S."/>
            <person name="Albert R."/>
            <person name="Binder M."/>
            <person name="Bloem J."/>
            <person name="Labutti K."/>
            <person name="Salamov A."/>
            <person name="Andreopoulos B."/>
            <person name="Baker S."/>
            <person name="Barry K."/>
            <person name="Bills G."/>
            <person name="Bluhm B."/>
            <person name="Cannon C."/>
            <person name="Castanera R."/>
            <person name="Culley D."/>
            <person name="Daum C."/>
            <person name="Ezra D."/>
            <person name="Gonzalez J."/>
            <person name="Henrissat B."/>
            <person name="Kuo A."/>
            <person name="Liang C."/>
            <person name="Lipzen A."/>
            <person name="Lutzoni F."/>
            <person name="Magnuson J."/>
            <person name="Mondo S."/>
            <person name="Nolan M."/>
            <person name="Ohm R."/>
            <person name="Pangilinan J."/>
            <person name="Park H.-J."/>
            <person name="Ramirez L."/>
            <person name="Alfaro M."/>
            <person name="Sun H."/>
            <person name="Tritt A."/>
            <person name="Yoshinaga Y."/>
            <person name="Zwiers L.-H."/>
            <person name="Turgeon B."/>
            <person name="Goodwin S."/>
            <person name="Spatafora J."/>
            <person name="Crous P."/>
            <person name="Grigoriev I."/>
        </authorList>
    </citation>
    <scope>NUCLEOTIDE SEQUENCE</scope>
    <source>
        <strain evidence="1">CBS 525.71</strain>
    </source>
</reference>
<dbReference type="Proteomes" id="UP000799754">
    <property type="component" value="Unassembled WGS sequence"/>
</dbReference>
<proteinExistence type="predicted"/>
<comment type="caution">
    <text evidence="1">The sequence shown here is derived from an EMBL/GenBank/DDBJ whole genome shotgun (WGS) entry which is preliminary data.</text>
</comment>
<accession>A0ACB6RTK7</accession>
<protein>
    <submittedName>
        <fullName evidence="1">Uncharacterized protein</fullName>
    </submittedName>
</protein>
<gene>
    <name evidence="1" type="ORF">BU25DRAFT_441545</name>
</gene>
<evidence type="ECO:0000313" key="2">
    <source>
        <dbReference type="Proteomes" id="UP000799754"/>
    </source>
</evidence>
<evidence type="ECO:0000313" key="1">
    <source>
        <dbReference type="EMBL" id="KAF2625063.1"/>
    </source>
</evidence>
<organism evidence="1 2">
    <name type="scientific">Macroventuria anomochaeta</name>
    <dbReference type="NCBI Taxonomy" id="301207"/>
    <lineage>
        <taxon>Eukaryota</taxon>
        <taxon>Fungi</taxon>
        <taxon>Dikarya</taxon>
        <taxon>Ascomycota</taxon>
        <taxon>Pezizomycotina</taxon>
        <taxon>Dothideomycetes</taxon>
        <taxon>Pleosporomycetidae</taxon>
        <taxon>Pleosporales</taxon>
        <taxon>Pleosporineae</taxon>
        <taxon>Didymellaceae</taxon>
        <taxon>Macroventuria</taxon>
    </lineage>
</organism>
<dbReference type="EMBL" id="MU006727">
    <property type="protein sequence ID" value="KAF2625063.1"/>
    <property type="molecule type" value="Genomic_DNA"/>
</dbReference>
<keyword evidence="2" id="KW-1185">Reference proteome</keyword>